<dbReference type="GO" id="GO:0016790">
    <property type="term" value="F:thiolester hydrolase activity"/>
    <property type="evidence" value="ECO:0007669"/>
    <property type="project" value="UniProtKB-ARBA"/>
</dbReference>
<dbReference type="InterPro" id="IPR049449">
    <property type="entry name" value="TesB_ACOT8-like_N"/>
</dbReference>
<dbReference type="SUPFAM" id="SSF54637">
    <property type="entry name" value="Thioesterase/thiol ester dehydrase-isomerase"/>
    <property type="match status" value="1"/>
</dbReference>
<dbReference type="InterPro" id="IPR003736">
    <property type="entry name" value="PAAI_dom"/>
</dbReference>
<protein>
    <submittedName>
        <fullName evidence="2">Thioesterase</fullName>
    </submittedName>
</protein>
<dbReference type="RefSeq" id="WP_188663392.1">
    <property type="nucleotide sequence ID" value="NZ_BMHV01000009.1"/>
</dbReference>
<dbReference type="NCBIfam" id="TIGR00369">
    <property type="entry name" value="unchar_dom_1"/>
    <property type="match status" value="1"/>
</dbReference>
<evidence type="ECO:0000259" key="1">
    <source>
        <dbReference type="Pfam" id="PF13622"/>
    </source>
</evidence>
<dbReference type="InterPro" id="IPR029069">
    <property type="entry name" value="HotDog_dom_sf"/>
</dbReference>
<dbReference type="CDD" id="cd03443">
    <property type="entry name" value="PaaI_thioesterase"/>
    <property type="match status" value="1"/>
</dbReference>
<evidence type="ECO:0000313" key="2">
    <source>
        <dbReference type="EMBL" id="GGF61992.1"/>
    </source>
</evidence>
<proteinExistence type="predicted"/>
<organism evidence="2 3">
    <name type="scientific">Terasakiella brassicae</name>
    <dbReference type="NCBI Taxonomy" id="1634917"/>
    <lineage>
        <taxon>Bacteria</taxon>
        <taxon>Pseudomonadati</taxon>
        <taxon>Pseudomonadota</taxon>
        <taxon>Alphaproteobacteria</taxon>
        <taxon>Rhodospirillales</taxon>
        <taxon>Terasakiellaceae</taxon>
        <taxon>Terasakiella</taxon>
    </lineage>
</organism>
<comment type="caution">
    <text evidence="2">The sequence shown here is derived from an EMBL/GenBank/DDBJ whole genome shotgun (WGS) entry which is preliminary data.</text>
</comment>
<reference evidence="2" key="1">
    <citation type="journal article" date="2014" name="Int. J. Syst. Evol. Microbiol.">
        <title>Complete genome sequence of Corynebacterium casei LMG S-19264T (=DSM 44701T), isolated from a smear-ripened cheese.</title>
        <authorList>
            <consortium name="US DOE Joint Genome Institute (JGI-PGF)"/>
            <person name="Walter F."/>
            <person name="Albersmeier A."/>
            <person name="Kalinowski J."/>
            <person name="Ruckert C."/>
        </authorList>
    </citation>
    <scope>NUCLEOTIDE SEQUENCE</scope>
    <source>
        <strain evidence="2">CGMCC 1.15254</strain>
    </source>
</reference>
<gene>
    <name evidence="2" type="ORF">GCM10011332_14850</name>
</gene>
<dbReference type="AlphaFoldDB" id="A0A917BWZ2"/>
<dbReference type="Proteomes" id="UP000632498">
    <property type="component" value="Unassembled WGS sequence"/>
</dbReference>
<dbReference type="EMBL" id="BMHV01000009">
    <property type="protein sequence ID" value="GGF61992.1"/>
    <property type="molecule type" value="Genomic_DNA"/>
</dbReference>
<sequence>MKTLFGTSSLQDINTLIPYAQLVGLDISSDEHGLLTILRAHDDNIGNEIIGAVHGGVVAGLMEHAASFHLLDELANPVRIPRIINVSIDYLRPALNKDTFARGQVVKQGKRVANVRVTAWQDDENRPVAAAHAHFLIA</sequence>
<dbReference type="Gene3D" id="3.10.129.10">
    <property type="entry name" value="Hotdog Thioesterase"/>
    <property type="match status" value="1"/>
</dbReference>
<dbReference type="PANTHER" id="PTHR43240:SF3">
    <property type="entry name" value="THIOESTERASE DOMAIN-CONTAINING PROTEIN"/>
    <property type="match status" value="1"/>
</dbReference>
<dbReference type="Pfam" id="PF13622">
    <property type="entry name" value="4HBT_3"/>
    <property type="match status" value="1"/>
</dbReference>
<feature type="domain" description="Acyl-CoA thioesterase-like N-terminal HotDog" evidence="1">
    <location>
        <begin position="50"/>
        <end position="135"/>
    </location>
</feature>
<reference evidence="2" key="2">
    <citation type="submission" date="2020-09" db="EMBL/GenBank/DDBJ databases">
        <authorList>
            <person name="Sun Q."/>
            <person name="Zhou Y."/>
        </authorList>
    </citation>
    <scope>NUCLEOTIDE SEQUENCE</scope>
    <source>
        <strain evidence="2">CGMCC 1.15254</strain>
    </source>
</reference>
<evidence type="ECO:0000313" key="3">
    <source>
        <dbReference type="Proteomes" id="UP000632498"/>
    </source>
</evidence>
<dbReference type="PANTHER" id="PTHR43240">
    <property type="entry name" value="1,4-DIHYDROXY-2-NAPHTHOYL-COA THIOESTERASE 1"/>
    <property type="match status" value="1"/>
</dbReference>
<keyword evidence="3" id="KW-1185">Reference proteome</keyword>
<name>A0A917BWZ2_9PROT</name>
<accession>A0A917BWZ2</accession>